<keyword evidence="2" id="KW-0732">Signal</keyword>
<dbReference type="Pfam" id="PF01497">
    <property type="entry name" value="Peripla_BP_2"/>
    <property type="match status" value="1"/>
</dbReference>
<dbReference type="RefSeq" id="WP_188703012.1">
    <property type="nucleotide sequence ID" value="NZ_BMMQ01000012.1"/>
</dbReference>
<dbReference type="SUPFAM" id="SSF53807">
    <property type="entry name" value="Helical backbone' metal receptor"/>
    <property type="match status" value="1"/>
</dbReference>
<sequence length="343" mass="36774">MSARRAARRWIPAAAAAAGIVALAACAPASEDARDHTLTDTLADTRADALTVENCGAEVSFEGTPERAVLLRSGAVPFLHEIDVMDHVVARAGQYPAGYYDDETLAELEEIPLLTDRVDSSGHLQITAEEIVAQEPDIVLGMNENLPRAQLEELGLPLIEEPALCEIQGEEPSFDDIFAQLELYGEIFDRREEAASAGEALRERLDGLRVEGRERTAAVLFPTVGGGITYAYGTGSMATAQLEAAGYRNVFSDVSERVFEVSAEELITRDPDALVLLHSEPSPDGDGDGNADAVMDAVTRLPGAGGLRAVRDDEVMTLLFNFVEPATPLTIDGLEQILARLGE</sequence>
<evidence type="ECO:0000313" key="4">
    <source>
        <dbReference type="EMBL" id="GGO67200.1"/>
    </source>
</evidence>
<evidence type="ECO:0000256" key="2">
    <source>
        <dbReference type="SAM" id="SignalP"/>
    </source>
</evidence>
<feature type="signal peptide" evidence="2">
    <location>
        <begin position="1"/>
        <end position="24"/>
    </location>
</feature>
<dbReference type="InterPro" id="IPR002491">
    <property type="entry name" value="ABC_transptr_periplasmic_BD"/>
</dbReference>
<dbReference type="PANTHER" id="PTHR30535:SF34">
    <property type="entry name" value="MOLYBDATE-BINDING PROTEIN MOLA"/>
    <property type="match status" value="1"/>
</dbReference>
<dbReference type="Proteomes" id="UP000638043">
    <property type="component" value="Unassembled WGS sequence"/>
</dbReference>
<dbReference type="PROSITE" id="PS50983">
    <property type="entry name" value="FE_B12_PBP"/>
    <property type="match status" value="1"/>
</dbReference>
<evidence type="ECO:0000259" key="3">
    <source>
        <dbReference type="PROSITE" id="PS50983"/>
    </source>
</evidence>
<reference evidence="5" key="1">
    <citation type="journal article" date="2019" name="Int. J. Syst. Evol. Microbiol.">
        <title>The Global Catalogue of Microorganisms (GCM) 10K type strain sequencing project: providing services to taxonomists for standard genome sequencing and annotation.</title>
        <authorList>
            <consortium name="The Broad Institute Genomics Platform"/>
            <consortium name="The Broad Institute Genome Sequencing Center for Infectious Disease"/>
            <person name="Wu L."/>
            <person name="Ma J."/>
        </authorList>
    </citation>
    <scope>NUCLEOTIDE SEQUENCE [LARGE SCALE GENOMIC DNA]</scope>
    <source>
        <strain evidence="5">CGMCC 4.7181</strain>
    </source>
</reference>
<proteinExistence type="inferred from homology"/>
<gene>
    <name evidence="4" type="ORF">GCM10010910_28440</name>
</gene>
<feature type="chain" id="PRO_5047478614" evidence="2">
    <location>
        <begin position="25"/>
        <end position="343"/>
    </location>
</feature>
<protein>
    <submittedName>
        <fullName evidence="4">ABC transporter substrate-binding protein</fullName>
    </submittedName>
</protein>
<name>A0ABQ2N8Q5_9MICO</name>
<dbReference type="PROSITE" id="PS51257">
    <property type="entry name" value="PROKAR_LIPOPROTEIN"/>
    <property type="match status" value="1"/>
</dbReference>
<dbReference type="Gene3D" id="3.40.50.1980">
    <property type="entry name" value="Nitrogenase molybdenum iron protein domain"/>
    <property type="match status" value="2"/>
</dbReference>
<comment type="caution">
    <text evidence="4">The sequence shown here is derived from an EMBL/GenBank/DDBJ whole genome shotgun (WGS) entry which is preliminary data.</text>
</comment>
<keyword evidence="5" id="KW-1185">Reference proteome</keyword>
<feature type="domain" description="Fe/B12 periplasmic-binding" evidence="3">
    <location>
        <begin position="67"/>
        <end position="343"/>
    </location>
</feature>
<organism evidence="4 5">
    <name type="scientific">Microbacterium nanhaiense</name>
    <dbReference type="NCBI Taxonomy" id="1301026"/>
    <lineage>
        <taxon>Bacteria</taxon>
        <taxon>Bacillati</taxon>
        <taxon>Actinomycetota</taxon>
        <taxon>Actinomycetes</taxon>
        <taxon>Micrococcales</taxon>
        <taxon>Microbacteriaceae</taxon>
        <taxon>Microbacterium</taxon>
    </lineage>
</organism>
<dbReference type="EMBL" id="BMMQ01000012">
    <property type="protein sequence ID" value="GGO67200.1"/>
    <property type="molecule type" value="Genomic_DNA"/>
</dbReference>
<evidence type="ECO:0000256" key="1">
    <source>
        <dbReference type="ARBA" id="ARBA00008814"/>
    </source>
</evidence>
<evidence type="ECO:0000313" key="5">
    <source>
        <dbReference type="Proteomes" id="UP000638043"/>
    </source>
</evidence>
<accession>A0ABQ2N8Q5</accession>
<comment type="similarity">
    <text evidence="1">Belongs to the bacterial solute-binding protein 8 family.</text>
</comment>
<dbReference type="InterPro" id="IPR050902">
    <property type="entry name" value="ABC_Transporter_SBP"/>
</dbReference>
<dbReference type="PANTHER" id="PTHR30535">
    <property type="entry name" value="VITAMIN B12-BINDING PROTEIN"/>
    <property type="match status" value="1"/>
</dbReference>